<feature type="compositionally biased region" description="Basic and acidic residues" evidence="1">
    <location>
        <begin position="122"/>
        <end position="141"/>
    </location>
</feature>
<dbReference type="Proteomes" id="UP001152622">
    <property type="component" value="Chromosome 5"/>
</dbReference>
<feature type="compositionally biased region" description="Polar residues" evidence="1">
    <location>
        <begin position="220"/>
        <end position="229"/>
    </location>
</feature>
<accession>A0A9Q1FHP9</accession>
<gene>
    <name evidence="2" type="ORF">SKAU_G00155780</name>
</gene>
<dbReference type="AlphaFoldDB" id="A0A9Q1FHP9"/>
<dbReference type="OrthoDB" id="8956736at2759"/>
<evidence type="ECO:0000313" key="3">
    <source>
        <dbReference type="Proteomes" id="UP001152622"/>
    </source>
</evidence>
<reference evidence="2" key="1">
    <citation type="journal article" date="2023" name="Science">
        <title>Genome structures resolve the early diversification of teleost fishes.</title>
        <authorList>
            <person name="Parey E."/>
            <person name="Louis A."/>
            <person name="Montfort J."/>
            <person name="Bouchez O."/>
            <person name="Roques C."/>
            <person name="Iampietro C."/>
            <person name="Lluch J."/>
            <person name="Castinel A."/>
            <person name="Donnadieu C."/>
            <person name="Desvignes T."/>
            <person name="Floi Bucao C."/>
            <person name="Jouanno E."/>
            <person name="Wen M."/>
            <person name="Mejri S."/>
            <person name="Dirks R."/>
            <person name="Jansen H."/>
            <person name="Henkel C."/>
            <person name="Chen W.J."/>
            <person name="Zahm M."/>
            <person name="Cabau C."/>
            <person name="Klopp C."/>
            <person name="Thompson A.W."/>
            <person name="Robinson-Rechavi M."/>
            <person name="Braasch I."/>
            <person name="Lecointre G."/>
            <person name="Bobe J."/>
            <person name="Postlethwait J.H."/>
            <person name="Berthelot C."/>
            <person name="Roest Crollius H."/>
            <person name="Guiguen Y."/>
        </authorList>
    </citation>
    <scope>NUCLEOTIDE SEQUENCE</scope>
    <source>
        <strain evidence="2">WJC10195</strain>
    </source>
</reference>
<comment type="caution">
    <text evidence="2">The sequence shown here is derived from an EMBL/GenBank/DDBJ whole genome shotgun (WGS) entry which is preliminary data.</text>
</comment>
<evidence type="ECO:0000313" key="2">
    <source>
        <dbReference type="EMBL" id="KAJ8359053.1"/>
    </source>
</evidence>
<keyword evidence="3" id="KW-1185">Reference proteome</keyword>
<dbReference type="EMBL" id="JAINUF010000005">
    <property type="protein sequence ID" value="KAJ8359053.1"/>
    <property type="molecule type" value="Genomic_DNA"/>
</dbReference>
<feature type="compositionally biased region" description="Polar residues" evidence="1">
    <location>
        <begin position="187"/>
        <end position="211"/>
    </location>
</feature>
<name>A0A9Q1FHP9_SYNKA</name>
<feature type="region of interest" description="Disordered" evidence="1">
    <location>
        <begin position="119"/>
        <end position="229"/>
    </location>
</feature>
<evidence type="ECO:0000256" key="1">
    <source>
        <dbReference type="SAM" id="MobiDB-lite"/>
    </source>
</evidence>
<organism evidence="2 3">
    <name type="scientific">Synaphobranchus kaupii</name>
    <name type="common">Kaup's arrowtooth eel</name>
    <dbReference type="NCBI Taxonomy" id="118154"/>
    <lineage>
        <taxon>Eukaryota</taxon>
        <taxon>Metazoa</taxon>
        <taxon>Chordata</taxon>
        <taxon>Craniata</taxon>
        <taxon>Vertebrata</taxon>
        <taxon>Euteleostomi</taxon>
        <taxon>Actinopterygii</taxon>
        <taxon>Neopterygii</taxon>
        <taxon>Teleostei</taxon>
        <taxon>Anguilliformes</taxon>
        <taxon>Synaphobranchidae</taxon>
        <taxon>Synaphobranchus</taxon>
    </lineage>
</organism>
<proteinExistence type="predicted"/>
<sequence>MGLPKEGHPTRPSTAMLKGVPIKEGESAEAFVENQLRNWRMTLDRNIQGDPIMTVMFRAAILEGLPELAKSRLEEVVGLSSKTHREFVDHVIHAVERGRLEEKKQSNQEREVQRKLFQMQLEDLKNKEKNKNKEKEKDPKKMAPIMADFMWEEPEPSHPERGRGPSRSQPTVVYNFSGVPQPAFPTPISNSRNSSIFRQGQVSSCHISNSRSIREDFQDPGSQHSLKVL</sequence>
<protein>
    <submittedName>
        <fullName evidence="2">Uncharacterized protein</fullName>
    </submittedName>
</protein>